<evidence type="ECO:0000313" key="7">
    <source>
        <dbReference type="RefSeq" id="XP_022244287.1"/>
    </source>
</evidence>
<keyword evidence="4" id="KW-1185">Reference proteome</keyword>
<feature type="region of interest" description="Disordered" evidence="2">
    <location>
        <begin position="144"/>
        <end position="171"/>
    </location>
</feature>
<accession>A0ABM1B8C5</accession>
<gene>
    <name evidence="5 6 7" type="primary">LOC106461577</name>
</gene>
<evidence type="ECO:0000313" key="6">
    <source>
        <dbReference type="RefSeq" id="XP_013776872.1"/>
    </source>
</evidence>
<dbReference type="RefSeq" id="XP_022244287.1">
    <property type="nucleotide sequence ID" value="XM_022388579.1"/>
</dbReference>
<feature type="compositionally biased region" description="Basic and acidic residues" evidence="2">
    <location>
        <begin position="64"/>
        <end position="74"/>
    </location>
</feature>
<dbReference type="RefSeq" id="XP_013776872.1">
    <property type="nucleotide sequence ID" value="XM_013921418.2"/>
</dbReference>
<reference evidence="5 6" key="1">
    <citation type="submission" date="2025-05" db="UniProtKB">
        <authorList>
            <consortium name="RefSeq"/>
        </authorList>
    </citation>
    <scope>IDENTIFICATION</scope>
    <source>
        <tissue evidence="5 6">Muscle</tissue>
    </source>
</reference>
<keyword evidence="3" id="KW-0812">Transmembrane</keyword>
<feature type="transmembrane region" description="Helical" evidence="3">
    <location>
        <begin position="194"/>
        <end position="218"/>
    </location>
</feature>
<keyword evidence="3" id="KW-1133">Transmembrane helix</keyword>
<evidence type="ECO:0000313" key="5">
    <source>
        <dbReference type="RefSeq" id="XP_013776871.1"/>
    </source>
</evidence>
<evidence type="ECO:0000313" key="4">
    <source>
        <dbReference type="Proteomes" id="UP000694941"/>
    </source>
</evidence>
<protein>
    <submittedName>
        <fullName evidence="5 6">Uncharacterized protein LOC106461577 isoform X1</fullName>
    </submittedName>
</protein>
<feature type="coiled-coil region" evidence="1">
    <location>
        <begin position="338"/>
        <end position="399"/>
    </location>
</feature>
<evidence type="ECO:0000256" key="3">
    <source>
        <dbReference type="SAM" id="Phobius"/>
    </source>
</evidence>
<proteinExistence type="predicted"/>
<keyword evidence="3" id="KW-0472">Membrane</keyword>
<dbReference type="Proteomes" id="UP000694941">
    <property type="component" value="Unplaced"/>
</dbReference>
<feature type="region of interest" description="Disordered" evidence="2">
    <location>
        <begin position="51"/>
        <end position="74"/>
    </location>
</feature>
<name>A0ABM1B8C5_LIMPO</name>
<organism evidence="4 6">
    <name type="scientific">Limulus polyphemus</name>
    <name type="common">Atlantic horseshoe crab</name>
    <dbReference type="NCBI Taxonomy" id="6850"/>
    <lineage>
        <taxon>Eukaryota</taxon>
        <taxon>Metazoa</taxon>
        <taxon>Ecdysozoa</taxon>
        <taxon>Arthropoda</taxon>
        <taxon>Chelicerata</taxon>
        <taxon>Merostomata</taxon>
        <taxon>Xiphosura</taxon>
        <taxon>Limulidae</taxon>
        <taxon>Limulus</taxon>
    </lineage>
</organism>
<feature type="coiled-coil region" evidence="1">
    <location>
        <begin position="496"/>
        <end position="523"/>
    </location>
</feature>
<dbReference type="GeneID" id="106461577"/>
<dbReference type="RefSeq" id="XP_013776871.1">
    <property type="nucleotide sequence ID" value="XM_013921417.2"/>
</dbReference>
<sequence length="976" mass="114142">MNMEKDSSDSDITSEWLLLSWEDKPEGNKEEGFAVTSSTAFTSMYTKAFDSCSPKQNHPQTVADENKTEGSVEDGHGYLEEEISKISPDVNNIHVLEDGSSRDSSDIDVLGAEEDELGEKMASVNSHLSVFDLLTSSESSKFSLPKVEKSKKEHNEDLSDTSSVSKIPEGPSYNVDLRPSHRCYVNTPKIRLNFTLSMVAVFAMTTVIGLGVGNYLGWSHQWVHSSQVTLDPTDELKQMQNELLQCLREENTELSALGIERTFSQQECSHDTHYWKQSFQVFFSDKNDEENFLKKTQKIRCNNVEVPLSFAEFYKEFHKLKLNFLLKLMENVKLLKNYKEVKQQEEQSQQLVDMLKAENNELRNKLEQENKDKFMDSKVSAVNNENRELKTKFQEDRKKDKIFEQVLINLYKENIKLKTVLLKKRATDLRKENIKLKDTLVRERSNFVNNSNYDTNVANKSYNGTDLSLANIEHVSDKEKYESNDSMKHVIDVEDRYDYGKILNELEEKVEFLKEETMEIKLKLDQQVSDKQVLINMEKVVENLKRENIMFLSDTLTKEKNDSQGHGFSTLKQQLQAMMAENDLLKLKEIELESKKSPVKHSNEEYTKQEKLVFDLPKKYKELKDQMIRIWNKIKVYKSERLNHKLLKQDNENTESFVALENPDKNLLVQLLATKPDKAQQLINMYDDMKKGKSDHYINGSVSFLEIIPQYNWTDMFQDILQDSNKVFFHLVKLMFSHIMNKSANLFDDSSSEKMLINFLKNINKLEEFPKIIQSAEFKSYTHQNPKLATKISKVFGKAFHKIHDACIQFLKEQTSVGENLKKLVDNILKTFDVLNRKWTHLNKRWEKIKENMHDKNIKKVRGNDVKIDKFQCSSSSSTENVNIKIKKNEVFDKEETFLNYPSSDWFFIRANEREQQHVIYPSQLFDDWHVRRARGRQHQRNLGIFNQIEENWFLKRNKGRRSSATNLYHYQVADS</sequence>
<keyword evidence="1" id="KW-0175">Coiled coil</keyword>
<evidence type="ECO:0000256" key="1">
    <source>
        <dbReference type="SAM" id="Coils"/>
    </source>
</evidence>
<evidence type="ECO:0000256" key="2">
    <source>
        <dbReference type="SAM" id="MobiDB-lite"/>
    </source>
</evidence>
<feature type="compositionally biased region" description="Basic and acidic residues" evidence="2">
    <location>
        <begin position="146"/>
        <end position="157"/>
    </location>
</feature>